<evidence type="ECO:0000256" key="5">
    <source>
        <dbReference type="ARBA" id="ARBA00022801"/>
    </source>
</evidence>
<keyword evidence="2" id="KW-1277">Toxin-antitoxin system</keyword>
<dbReference type="InterPro" id="IPR037038">
    <property type="entry name" value="HepT-like_sf"/>
</dbReference>
<dbReference type="EMBL" id="DYVX01000028">
    <property type="protein sequence ID" value="HJF91397.1"/>
    <property type="molecule type" value="Genomic_DNA"/>
</dbReference>
<evidence type="ECO:0000313" key="9">
    <source>
        <dbReference type="Proteomes" id="UP000717835"/>
    </source>
</evidence>
<evidence type="ECO:0000256" key="3">
    <source>
        <dbReference type="ARBA" id="ARBA00022722"/>
    </source>
</evidence>
<name>A0A921HVX3_9BACT</name>
<dbReference type="EMBL" id="JACLYZ010000026">
    <property type="protein sequence ID" value="MBM6735756.1"/>
    <property type="molecule type" value="Genomic_DNA"/>
</dbReference>
<dbReference type="Gene3D" id="1.20.120.580">
    <property type="entry name" value="bsu32300-like"/>
    <property type="match status" value="1"/>
</dbReference>
<comment type="caution">
    <text evidence="7">The sequence shown here is derived from an EMBL/GenBank/DDBJ whole genome shotgun (WGS) entry which is preliminary data.</text>
</comment>
<comment type="similarity">
    <text evidence="6">Belongs to the HepT RNase toxin family.</text>
</comment>
<evidence type="ECO:0000256" key="1">
    <source>
        <dbReference type="ARBA" id="ARBA00022553"/>
    </source>
</evidence>
<dbReference type="PANTHER" id="PTHR34139:SF1">
    <property type="entry name" value="RNASE MJ1380-RELATED"/>
    <property type="match status" value="1"/>
</dbReference>
<dbReference type="Pfam" id="PF01934">
    <property type="entry name" value="HepT-like"/>
    <property type="match status" value="1"/>
</dbReference>
<keyword evidence="1" id="KW-0597">Phosphoprotein</keyword>
<gene>
    <name evidence="8" type="ORF">H7U35_11085</name>
    <name evidence="7" type="ORF">K8W02_03295</name>
</gene>
<evidence type="ECO:0000256" key="4">
    <source>
        <dbReference type="ARBA" id="ARBA00022741"/>
    </source>
</evidence>
<evidence type="ECO:0000313" key="8">
    <source>
        <dbReference type="EMBL" id="MBM6735756.1"/>
    </source>
</evidence>
<evidence type="ECO:0000256" key="6">
    <source>
        <dbReference type="ARBA" id="ARBA00024207"/>
    </source>
</evidence>
<keyword evidence="10" id="KW-1185">Reference proteome</keyword>
<sequence length="124" mass="14538">MYKKYTIYDRLQQILEAIDIIEERCKDIHCADEFLLTPGGMMIFDSCVMRLQAIGEQVGKLLKEPEAPFSGYETIPWRAIYDMRNLISHEYMNIDEEIVFSTIKEDLPSIRPVIIELIQKFSTE</sequence>
<evidence type="ECO:0000313" key="10">
    <source>
        <dbReference type="Proteomes" id="UP000766986"/>
    </source>
</evidence>
<reference evidence="8" key="1">
    <citation type="submission" date="2020-08" db="EMBL/GenBank/DDBJ databases">
        <authorList>
            <person name="Cejkova D."/>
            <person name="Kubasova T."/>
            <person name="Jahodarova E."/>
            <person name="Rychlik I."/>
        </authorList>
    </citation>
    <scope>NUCLEOTIDE SEQUENCE</scope>
    <source>
        <strain evidence="8">An772</strain>
    </source>
</reference>
<reference evidence="7" key="2">
    <citation type="journal article" date="2021" name="PeerJ">
        <title>Extensive microbial diversity within the chicken gut microbiome revealed by metagenomics and culture.</title>
        <authorList>
            <person name="Gilroy R."/>
            <person name="Ravi A."/>
            <person name="Getino M."/>
            <person name="Pursley I."/>
            <person name="Horton D.L."/>
            <person name="Alikhan N.F."/>
            <person name="Baker D."/>
            <person name="Gharbi K."/>
            <person name="Hall N."/>
            <person name="Watson M."/>
            <person name="Adriaenssens E.M."/>
            <person name="Foster-Nyarko E."/>
            <person name="Jarju S."/>
            <person name="Secka A."/>
            <person name="Antonio M."/>
            <person name="Oren A."/>
            <person name="Chaudhuri R.R."/>
            <person name="La Ragione R."/>
            <person name="Hildebrand F."/>
            <person name="Pallen M.J."/>
        </authorList>
    </citation>
    <scope>NUCLEOTIDE SEQUENCE</scope>
    <source>
        <strain evidence="7">CHK55-1828</strain>
    </source>
</reference>
<reference evidence="7" key="4">
    <citation type="submission" date="2021-09" db="EMBL/GenBank/DDBJ databases">
        <authorList>
            <person name="Gilroy R."/>
        </authorList>
    </citation>
    <scope>NUCLEOTIDE SEQUENCE</scope>
    <source>
        <strain evidence="7">CHK55-1828</strain>
    </source>
</reference>
<dbReference type="InterPro" id="IPR008201">
    <property type="entry name" value="HepT-like"/>
</dbReference>
<evidence type="ECO:0000313" key="7">
    <source>
        <dbReference type="EMBL" id="HJF91397.1"/>
    </source>
</evidence>
<keyword evidence="3" id="KW-0540">Nuclease</keyword>
<reference evidence="8 10" key="3">
    <citation type="journal article" date="2021" name="Sci. Rep.">
        <title>The distribution of antibiotic resistance genes in chicken gut microbiota commensals.</title>
        <authorList>
            <person name="Juricova H."/>
            <person name="Matiasovicova J."/>
            <person name="Kubasova T."/>
            <person name="Cejkova D."/>
            <person name="Rychlik I."/>
        </authorList>
    </citation>
    <scope>NUCLEOTIDE SEQUENCE [LARGE SCALE GENOMIC DNA]</scope>
    <source>
        <strain evidence="8 10">An772</strain>
    </source>
</reference>
<protein>
    <submittedName>
        <fullName evidence="7">DUF86 domain-containing protein</fullName>
    </submittedName>
</protein>
<keyword evidence="4" id="KW-0547">Nucleotide-binding</keyword>
<accession>A0A921HVX3</accession>
<dbReference type="AlphaFoldDB" id="A0A921HVX3"/>
<dbReference type="GO" id="GO:0000166">
    <property type="term" value="F:nucleotide binding"/>
    <property type="evidence" value="ECO:0007669"/>
    <property type="project" value="UniProtKB-KW"/>
</dbReference>
<dbReference type="OrthoDB" id="9810538at2"/>
<dbReference type="Proteomes" id="UP000766986">
    <property type="component" value="Unassembled WGS sequence"/>
</dbReference>
<dbReference type="GO" id="GO:0110001">
    <property type="term" value="C:toxin-antitoxin complex"/>
    <property type="evidence" value="ECO:0007669"/>
    <property type="project" value="InterPro"/>
</dbReference>
<dbReference type="SUPFAM" id="SSF81593">
    <property type="entry name" value="Nucleotidyltransferase substrate binding subunit/domain"/>
    <property type="match status" value="1"/>
</dbReference>
<keyword evidence="5" id="KW-0378">Hydrolase</keyword>
<organism evidence="7 9">
    <name type="scientific">Mediterranea massiliensis</name>
    <dbReference type="NCBI Taxonomy" id="1841865"/>
    <lineage>
        <taxon>Bacteria</taxon>
        <taxon>Pseudomonadati</taxon>
        <taxon>Bacteroidota</taxon>
        <taxon>Bacteroidia</taxon>
        <taxon>Bacteroidales</taxon>
        <taxon>Bacteroidaceae</taxon>
        <taxon>Mediterranea</taxon>
    </lineage>
</organism>
<dbReference type="PANTHER" id="PTHR34139">
    <property type="entry name" value="UPF0331 PROTEIN MJ0127"/>
    <property type="match status" value="1"/>
</dbReference>
<evidence type="ECO:0000256" key="2">
    <source>
        <dbReference type="ARBA" id="ARBA00022649"/>
    </source>
</evidence>
<dbReference type="GO" id="GO:0016787">
    <property type="term" value="F:hydrolase activity"/>
    <property type="evidence" value="ECO:0007669"/>
    <property type="project" value="UniProtKB-KW"/>
</dbReference>
<dbReference type="Proteomes" id="UP000717835">
    <property type="component" value="Unassembled WGS sequence"/>
</dbReference>
<dbReference type="GO" id="GO:0004540">
    <property type="term" value="F:RNA nuclease activity"/>
    <property type="evidence" value="ECO:0007669"/>
    <property type="project" value="InterPro"/>
</dbReference>
<proteinExistence type="inferred from homology"/>
<dbReference type="InterPro" id="IPR051813">
    <property type="entry name" value="HepT_RNase_toxin"/>
</dbReference>
<dbReference type="RefSeq" id="WP_022021659.1">
    <property type="nucleotide sequence ID" value="NZ_CALUIP010000024.1"/>
</dbReference>